<evidence type="ECO:0000256" key="8">
    <source>
        <dbReference type="ARBA" id="ARBA00039381"/>
    </source>
</evidence>
<feature type="transmembrane region" description="Helical" evidence="9">
    <location>
        <begin position="185"/>
        <end position="209"/>
    </location>
</feature>
<keyword evidence="3" id="KW-1003">Cell membrane</keyword>
<sequence length="351" mass="36746">MSDVKTNVEGDVVRTSDSGFDIKRLGRWETVTVFLLLMAILYGATTSGSDFLSGGNLNSILSDMSEIAIIALPLTLIIVAAEIDLSVASVLGLTSALMGYLWNHGWAMEMIIPAVLVIGALAGALNGVLVTRLGLPSLAVTIGTLAMYRGLAYVVLGDQAVADFPSKFTEWGFGTFAGTQIPNPFVVFIVLAVVFFVVLHMTGIGRSIFAMGANEEAARFSGVRVKRIKFWLFVVTGAISALAGVVYAFRFASARADNGAGLELSVVAVVLLGGVSIFGGKGHLLGVICAMLLLGTLRNALTLNDVSAEVLTIVTGSLLLLSVLGPSVTARVREALRRGRGVDAPPTPTTT</sequence>
<keyword evidence="2" id="KW-0813">Transport</keyword>
<feature type="transmembrane region" description="Helical" evidence="9">
    <location>
        <begin position="111"/>
        <end position="131"/>
    </location>
</feature>
<evidence type="ECO:0000256" key="3">
    <source>
        <dbReference type="ARBA" id="ARBA00022475"/>
    </source>
</evidence>
<accession>A0A9X3N8G5</accession>
<dbReference type="PANTHER" id="PTHR32196:SF71">
    <property type="entry name" value="AUTOINDUCER 2 IMPORT SYSTEM PERMEASE PROTEIN LSRD"/>
    <property type="match status" value="1"/>
</dbReference>
<evidence type="ECO:0000256" key="9">
    <source>
        <dbReference type="SAM" id="Phobius"/>
    </source>
</evidence>
<keyword evidence="6 9" id="KW-1133">Transmembrane helix</keyword>
<dbReference type="GO" id="GO:0022857">
    <property type="term" value="F:transmembrane transporter activity"/>
    <property type="evidence" value="ECO:0007669"/>
    <property type="project" value="InterPro"/>
</dbReference>
<feature type="transmembrane region" description="Helical" evidence="9">
    <location>
        <begin position="261"/>
        <end position="278"/>
    </location>
</feature>
<feature type="transmembrane region" description="Helical" evidence="9">
    <location>
        <begin position="310"/>
        <end position="330"/>
    </location>
</feature>
<dbReference type="CDD" id="cd06579">
    <property type="entry name" value="TM_PBP1_transp_AraH_like"/>
    <property type="match status" value="1"/>
</dbReference>
<dbReference type="EMBL" id="JAPDDP010000010">
    <property type="protein sequence ID" value="MDA0180187.1"/>
    <property type="molecule type" value="Genomic_DNA"/>
</dbReference>
<evidence type="ECO:0000313" key="11">
    <source>
        <dbReference type="Proteomes" id="UP001147653"/>
    </source>
</evidence>
<evidence type="ECO:0000256" key="6">
    <source>
        <dbReference type="ARBA" id="ARBA00022989"/>
    </source>
</evidence>
<dbReference type="Pfam" id="PF02653">
    <property type="entry name" value="BPD_transp_2"/>
    <property type="match status" value="1"/>
</dbReference>
<comment type="subcellular location">
    <subcellularLocation>
        <location evidence="1">Cell membrane</location>
        <topology evidence="1">Multi-pass membrane protein</topology>
    </subcellularLocation>
</comment>
<keyword evidence="4" id="KW-0997">Cell inner membrane</keyword>
<keyword evidence="11" id="KW-1185">Reference proteome</keyword>
<feature type="transmembrane region" description="Helical" evidence="9">
    <location>
        <begin position="285"/>
        <end position="304"/>
    </location>
</feature>
<evidence type="ECO:0000256" key="5">
    <source>
        <dbReference type="ARBA" id="ARBA00022692"/>
    </source>
</evidence>
<keyword evidence="5 9" id="KW-0812">Transmembrane</keyword>
<feature type="transmembrane region" description="Helical" evidence="9">
    <location>
        <begin position="33"/>
        <end position="55"/>
    </location>
</feature>
<dbReference type="InterPro" id="IPR037294">
    <property type="entry name" value="ABC_BtuC-like"/>
</dbReference>
<dbReference type="SUPFAM" id="SSF81345">
    <property type="entry name" value="ABC transporter involved in vitamin B12 uptake, BtuC"/>
    <property type="match status" value="1"/>
</dbReference>
<evidence type="ECO:0000256" key="1">
    <source>
        <dbReference type="ARBA" id="ARBA00004651"/>
    </source>
</evidence>
<keyword evidence="7 9" id="KW-0472">Membrane</keyword>
<name>A0A9X3N8G5_9ACTN</name>
<dbReference type="AlphaFoldDB" id="A0A9X3N8G5"/>
<protein>
    <recommendedName>
        <fullName evidence="8">Autoinducer 2 import system permease protein LsrD</fullName>
    </recommendedName>
</protein>
<organism evidence="10 11">
    <name type="scientific">Solirubrobacter phytolaccae</name>
    <dbReference type="NCBI Taxonomy" id="1404360"/>
    <lineage>
        <taxon>Bacteria</taxon>
        <taxon>Bacillati</taxon>
        <taxon>Actinomycetota</taxon>
        <taxon>Thermoleophilia</taxon>
        <taxon>Solirubrobacterales</taxon>
        <taxon>Solirubrobacteraceae</taxon>
        <taxon>Solirubrobacter</taxon>
    </lineage>
</organism>
<evidence type="ECO:0000256" key="2">
    <source>
        <dbReference type="ARBA" id="ARBA00022448"/>
    </source>
</evidence>
<feature type="transmembrane region" description="Helical" evidence="9">
    <location>
        <begin position="230"/>
        <end position="249"/>
    </location>
</feature>
<dbReference type="GO" id="GO:0005886">
    <property type="term" value="C:plasma membrane"/>
    <property type="evidence" value="ECO:0007669"/>
    <property type="project" value="UniProtKB-SubCell"/>
</dbReference>
<dbReference type="PANTHER" id="PTHR32196">
    <property type="entry name" value="ABC TRANSPORTER PERMEASE PROTEIN YPHD-RELATED-RELATED"/>
    <property type="match status" value="1"/>
</dbReference>
<feature type="transmembrane region" description="Helical" evidence="9">
    <location>
        <begin position="67"/>
        <end position="91"/>
    </location>
</feature>
<gene>
    <name evidence="10" type="ORF">OJ997_07765</name>
</gene>
<reference evidence="10" key="1">
    <citation type="submission" date="2022-10" db="EMBL/GenBank/DDBJ databases">
        <title>The WGS of Solirubrobacter phytolaccae KCTC 29190.</title>
        <authorList>
            <person name="Jiang Z."/>
        </authorList>
    </citation>
    <scope>NUCLEOTIDE SEQUENCE</scope>
    <source>
        <strain evidence="10">KCTC 29190</strain>
    </source>
</reference>
<evidence type="ECO:0000313" key="10">
    <source>
        <dbReference type="EMBL" id="MDA0180187.1"/>
    </source>
</evidence>
<evidence type="ECO:0000256" key="7">
    <source>
        <dbReference type="ARBA" id="ARBA00023136"/>
    </source>
</evidence>
<dbReference type="Proteomes" id="UP001147653">
    <property type="component" value="Unassembled WGS sequence"/>
</dbReference>
<feature type="transmembrane region" description="Helical" evidence="9">
    <location>
        <begin position="138"/>
        <end position="156"/>
    </location>
</feature>
<comment type="caution">
    <text evidence="10">The sequence shown here is derived from an EMBL/GenBank/DDBJ whole genome shotgun (WGS) entry which is preliminary data.</text>
</comment>
<dbReference type="InterPro" id="IPR001851">
    <property type="entry name" value="ABC_transp_permease"/>
</dbReference>
<evidence type="ECO:0000256" key="4">
    <source>
        <dbReference type="ARBA" id="ARBA00022519"/>
    </source>
</evidence>
<proteinExistence type="predicted"/>